<dbReference type="PANTHER" id="PTHR12510">
    <property type="entry name" value="TROPONIN C-AKIN-1 PROTEIN"/>
    <property type="match status" value="1"/>
</dbReference>
<dbReference type="PANTHER" id="PTHR12510:SF4">
    <property type="entry name" value="GAMMA-GLUTAMYLAMINECYCLOTRANSFERASE"/>
    <property type="match status" value="1"/>
</dbReference>
<evidence type="ECO:0000259" key="4">
    <source>
        <dbReference type="Pfam" id="PF06094"/>
    </source>
</evidence>
<proteinExistence type="inferred from homology"/>
<evidence type="ECO:0000256" key="1">
    <source>
        <dbReference type="ARBA" id="ARBA00008861"/>
    </source>
</evidence>
<dbReference type="InterPro" id="IPR009288">
    <property type="entry name" value="AIG2-like_dom"/>
</dbReference>
<dbReference type="SUPFAM" id="SSF110857">
    <property type="entry name" value="Gamma-glutamyl cyclotransferase-like"/>
    <property type="match status" value="1"/>
</dbReference>
<dbReference type="RefSeq" id="WP_133734629.1">
    <property type="nucleotide sequence ID" value="NZ_SOAX01000001.1"/>
</dbReference>
<dbReference type="Proteomes" id="UP000295830">
    <property type="component" value="Unassembled WGS sequence"/>
</dbReference>
<dbReference type="EMBL" id="SOAX01000001">
    <property type="protein sequence ID" value="TDT44225.1"/>
    <property type="molecule type" value="Genomic_DNA"/>
</dbReference>
<protein>
    <recommendedName>
        <fullName evidence="3">Gamma-glutamylcyclotransferase family protein</fullName>
    </recommendedName>
</protein>
<dbReference type="InterPro" id="IPR013024">
    <property type="entry name" value="GGCT-like"/>
</dbReference>
<name>A0A4R7K0Y2_9GAMM</name>
<dbReference type="GO" id="GO:0016740">
    <property type="term" value="F:transferase activity"/>
    <property type="evidence" value="ECO:0007669"/>
    <property type="project" value="UniProtKB-KW"/>
</dbReference>
<evidence type="ECO:0000256" key="2">
    <source>
        <dbReference type="PIRSR" id="PIRSR639126-1"/>
    </source>
</evidence>
<comment type="caution">
    <text evidence="5">The sequence shown here is derived from an EMBL/GenBank/DDBJ whole genome shotgun (WGS) entry which is preliminary data.</text>
</comment>
<dbReference type="OrthoDB" id="482277at2"/>
<accession>A0A4R7K0Y2</accession>
<organism evidence="5 6">
    <name type="scientific">Halospina denitrificans</name>
    <dbReference type="NCBI Taxonomy" id="332522"/>
    <lineage>
        <taxon>Bacteria</taxon>
        <taxon>Pseudomonadati</taxon>
        <taxon>Pseudomonadota</taxon>
        <taxon>Gammaproteobacteria</taxon>
        <taxon>Halospina</taxon>
    </lineage>
</organism>
<dbReference type="Gene3D" id="3.10.490.10">
    <property type="entry name" value="Gamma-glutamyl cyclotransferase-like"/>
    <property type="match status" value="1"/>
</dbReference>
<keyword evidence="5" id="KW-0808">Transferase</keyword>
<evidence type="ECO:0000313" key="5">
    <source>
        <dbReference type="EMBL" id="TDT44225.1"/>
    </source>
</evidence>
<keyword evidence="6" id="KW-1185">Reference proteome</keyword>
<gene>
    <name evidence="5" type="ORF">DES49_0325</name>
</gene>
<feature type="domain" description="Gamma-glutamylcyclotransferase AIG2-like" evidence="4">
    <location>
        <begin position="20"/>
        <end position="132"/>
    </location>
</feature>
<evidence type="ECO:0000313" key="6">
    <source>
        <dbReference type="Proteomes" id="UP000295830"/>
    </source>
</evidence>
<dbReference type="GO" id="GO:0061929">
    <property type="term" value="F:gamma-glutamylaminecyclotransferase activity"/>
    <property type="evidence" value="ECO:0007669"/>
    <property type="project" value="InterPro"/>
</dbReference>
<dbReference type="CDD" id="cd06661">
    <property type="entry name" value="GGCT_like"/>
    <property type="match status" value="1"/>
</dbReference>
<reference evidence="5 6" key="1">
    <citation type="submission" date="2019-03" db="EMBL/GenBank/DDBJ databases">
        <title>Genomic Encyclopedia of Type Strains, Phase IV (KMG-IV): sequencing the most valuable type-strain genomes for metagenomic binning, comparative biology and taxonomic classification.</title>
        <authorList>
            <person name="Goeker M."/>
        </authorList>
    </citation>
    <scope>NUCLEOTIDE SEQUENCE [LARGE SCALE GENOMIC DNA]</scope>
    <source>
        <strain evidence="5 6">DSM 15505</strain>
    </source>
</reference>
<dbReference type="Pfam" id="PF06094">
    <property type="entry name" value="GGACT"/>
    <property type="match status" value="1"/>
</dbReference>
<dbReference type="GO" id="GO:0005829">
    <property type="term" value="C:cytosol"/>
    <property type="evidence" value="ECO:0007669"/>
    <property type="project" value="TreeGrafter"/>
</dbReference>
<dbReference type="InterPro" id="IPR039126">
    <property type="entry name" value="GGACT"/>
</dbReference>
<feature type="active site" description="Proton acceptor" evidence="2">
    <location>
        <position position="88"/>
    </location>
</feature>
<dbReference type="InterPro" id="IPR036568">
    <property type="entry name" value="GGCT-like_sf"/>
</dbReference>
<sequence length="132" mass="15069">MPTWTTDSDAETDSAETHYVAVYGTLKRGRSNHRLLGRARFLGTDHLRSIVLFDLGPYPAAQRKPSRGVLVEVYEVNDTGLARLDELEGYDPKAPELGQYTRKRLNTRHGDAWVYLYNKSVRGCRRISRGSW</sequence>
<comment type="similarity">
    <text evidence="1 3">Belongs to the gamma-glutamylcyclotransferase family.</text>
</comment>
<evidence type="ECO:0000256" key="3">
    <source>
        <dbReference type="RuleBase" id="RU367036"/>
    </source>
</evidence>
<dbReference type="AlphaFoldDB" id="A0A4R7K0Y2"/>